<dbReference type="GO" id="GO:0007606">
    <property type="term" value="P:sensory perception of chemical stimulus"/>
    <property type="evidence" value="ECO:0007669"/>
    <property type="project" value="UniProtKB-UniRule"/>
</dbReference>
<evidence type="ECO:0000313" key="9">
    <source>
        <dbReference type="WormBase" id="CBG19003"/>
    </source>
</evidence>
<dbReference type="eggNOG" id="ENOG502TGGH">
    <property type="taxonomic scope" value="Eukaryota"/>
</dbReference>
<evidence type="ECO:0000313" key="8">
    <source>
        <dbReference type="Proteomes" id="UP000008549"/>
    </source>
</evidence>
<dbReference type="GeneID" id="8579309"/>
<keyword evidence="3 6" id="KW-0812">Transmembrane</keyword>
<comment type="similarity">
    <text evidence="2 6">Belongs to the nematode receptor-like protein srg family.</text>
</comment>
<dbReference type="WormBase" id="CBG19003">
    <property type="protein sequence ID" value="CBP44162"/>
    <property type="gene ID" value="WBGene00038293"/>
    <property type="gene designation" value="Cbr-srg-30"/>
</dbReference>
<dbReference type="GO" id="GO:0004888">
    <property type="term" value="F:transmembrane signaling receptor activity"/>
    <property type="evidence" value="ECO:0007669"/>
    <property type="project" value="InterPro"/>
</dbReference>
<keyword evidence="4 6" id="KW-1133">Transmembrane helix</keyword>
<feature type="transmembrane region" description="Helical" evidence="6">
    <location>
        <begin position="183"/>
        <end position="209"/>
    </location>
</feature>
<feature type="transmembrane region" description="Helical" evidence="6">
    <location>
        <begin position="515"/>
        <end position="535"/>
    </location>
</feature>
<dbReference type="Pfam" id="PF02118">
    <property type="entry name" value="Srg"/>
    <property type="match status" value="1"/>
</dbReference>
<comment type="caution">
    <text evidence="6">Lacks conserved residue(s) required for the propagation of feature annotation.</text>
</comment>
<dbReference type="InterPro" id="IPR000609">
    <property type="entry name" value="7TM_GPCR_serpentine_rcpt_Srg"/>
</dbReference>
<keyword evidence="8" id="KW-1185">Reference proteome</keyword>
<feature type="transmembrane region" description="Helical" evidence="6">
    <location>
        <begin position="24"/>
        <end position="48"/>
    </location>
</feature>
<dbReference type="GO" id="GO:0016020">
    <property type="term" value="C:membrane"/>
    <property type="evidence" value="ECO:0007669"/>
    <property type="project" value="UniProtKB-SubCell"/>
</dbReference>
<dbReference type="PANTHER" id="PTHR31627:SF2">
    <property type="entry name" value="SERPENTINE RECEPTOR CLASS GAMMA-30"/>
    <property type="match status" value="1"/>
</dbReference>
<evidence type="ECO:0000256" key="6">
    <source>
        <dbReference type="RuleBase" id="RU280813"/>
    </source>
</evidence>
<feature type="transmembrane region" description="Helical" evidence="6">
    <location>
        <begin position="158"/>
        <end position="177"/>
    </location>
</feature>
<sequence length="591" mass="68441">MFYEYFEKGGSRQPNYYWIKEDTFLMIMSLPNTLSFAAYLLANFGFAIYRTCIVFDLLRYCLRIVQMVTLYLPWILAIYTVIDTTSRGCIKRFNRWFIGYTYNCSSCNLHRCKLLRRTSFPILMCIMYGVMIANIYWKKTHSNGKSKKFQAFDVKLAFQYLLVCLIQYLASFLFYIVPKVGNGSLIALIAMNIIGVIDMGLNPLILLIFNARIRFSTALLFQFIPCLRVKQANLVNVTVVMKRKPPEVFRNGRELRFFAFRSDFSRFFGVRLQTKQYESKYNLLPIRNNKENKNEIRNSVTCIHFQFNLRLIKHILKRCNCSFWDLEEAIVYGYDVSFSTSLLPTASTKISIFIIFINVGSIRIMNYIPPLCPWAMRQYPEPSQSISLLYIEQYLKFSKCFIFCFMMINRANSVLCPMTFTTIQRCIIPHVVIFSILTPSIGVWTVFLSESQFVPFQGGFTPETKMAYNWITVSQFSVIISSITICVAVICSLISMVCMSRTRSENKHTQQSLTASALCQSIFYVLVHSMEIYFHKSKPSSLETAEFWNALTAFSFDILLVSPPIIMLCLNVRLRVDVFVGDSGNPLTSPK</sequence>
<reference evidence="7 8" key="2">
    <citation type="journal article" date="2011" name="PLoS Genet.">
        <title>Caenorhabditis briggsae recombinant inbred line genotypes reveal inter-strain incompatibility and the evolution of recombination.</title>
        <authorList>
            <person name="Ross J.A."/>
            <person name="Koboldt D.C."/>
            <person name="Staisch J.E."/>
            <person name="Chamberlin H.M."/>
            <person name="Gupta B.P."/>
            <person name="Miller R.D."/>
            <person name="Baird S.E."/>
            <person name="Haag E.S."/>
        </authorList>
    </citation>
    <scope>NUCLEOTIDE SEQUENCE [LARGE SCALE GENOMIC DNA]</scope>
    <source>
        <strain evidence="7 8">AF16</strain>
    </source>
</reference>
<proteinExistence type="inferred from homology"/>
<name>A8XUJ7_CAEBR</name>
<feature type="transmembrane region" description="Helical" evidence="6">
    <location>
        <begin position="118"/>
        <end position="137"/>
    </location>
</feature>
<dbReference type="KEGG" id="cbr:CBG_19003"/>
<dbReference type="InParanoid" id="A8XUJ7"/>
<organism evidence="7 8">
    <name type="scientific">Caenorhabditis briggsae</name>
    <dbReference type="NCBI Taxonomy" id="6238"/>
    <lineage>
        <taxon>Eukaryota</taxon>
        <taxon>Metazoa</taxon>
        <taxon>Ecdysozoa</taxon>
        <taxon>Nematoda</taxon>
        <taxon>Chromadorea</taxon>
        <taxon>Rhabditida</taxon>
        <taxon>Rhabditina</taxon>
        <taxon>Rhabditomorpha</taxon>
        <taxon>Rhabditoidea</taxon>
        <taxon>Rhabditidae</taxon>
        <taxon>Peloderinae</taxon>
        <taxon>Caenorhabditis</taxon>
    </lineage>
</organism>
<accession>A8XUJ7</accession>
<dbReference type="CTD" id="8579309"/>
<feature type="transmembrane region" description="Helical" evidence="6">
    <location>
        <begin position="60"/>
        <end position="82"/>
    </location>
</feature>
<comment type="subcellular location">
    <subcellularLocation>
        <location evidence="1">Membrane</location>
        <topology evidence="1">Multi-pass membrane protein</topology>
    </subcellularLocation>
</comment>
<dbReference type="PANTHER" id="PTHR31627">
    <property type="entry name" value="SERPENTINE RECEPTOR CLASS GAMMA-RELATED"/>
    <property type="match status" value="1"/>
</dbReference>
<dbReference type="AlphaFoldDB" id="A8XUJ7"/>
<dbReference type="RefSeq" id="XP_002637314.1">
    <property type="nucleotide sequence ID" value="XM_002637268.1"/>
</dbReference>
<evidence type="ECO:0000256" key="2">
    <source>
        <dbReference type="ARBA" id="ARBA00005692"/>
    </source>
</evidence>
<dbReference type="EMBL" id="HE601047">
    <property type="protein sequence ID" value="CAP36322.1"/>
    <property type="molecule type" value="Genomic_DNA"/>
</dbReference>
<keyword evidence="5 6" id="KW-0472">Membrane</keyword>
<evidence type="ECO:0000256" key="3">
    <source>
        <dbReference type="ARBA" id="ARBA00022692"/>
    </source>
</evidence>
<evidence type="ECO:0000313" key="7">
    <source>
        <dbReference type="EMBL" id="CAP36322.1"/>
    </source>
</evidence>
<evidence type="ECO:0000256" key="5">
    <source>
        <dbReference type="ARBA" id="ARBA00023136"/>
    </source>
</evidence>
<reference evidence="7 8" key="1">
    <citation type="journal article" date="2003" name="PLoS Biol.">
        <title>The genome sequence of Caenorhabditis briggsae: a platform for comparative genomics.</title>
        <authorList>
            <person name="Stein L.D."/>
            <person name="Bao Z."/>
            <person name="Blasiar D."/>
            <person name="Blumenthal T."/>
            <person name="Brent M.R."/>
            <person name="Chen N."/>
            <person name="Chinwalla A."/>
            <person name="Clarke L."/>
            <person name="Clee C."/>
            <person name="Coghlan A."/>
            <person name="Coulson A."/>
            <person name="D'Eustachio P."/>
            <person name="Fitch D.H."/>
            <person name="Fulton L.A."/>
            <person name="Fulton R.E."/>
            <person name="Griffiths-Jones S."/>
            <person name="Harris T.W."/>
            <person name="Hillier L.W."/>
            <person name="Kamath R."/>
            <person name="Kuwabara P.E."/>
            <person name="Mardis E.R."/>
            <person name="Marra M.A."/>
            <person name="Miner T.L."/>
            <person name="Minx P."/>
            <person name="Mullikin J.C."/>
            <person name="Plumb R.W."/>
            <person name="Rogers J."/>
            <person name="Schein J.E."/>
            <person name="Sohrmann M."/>
            <person name="Spieth J."/>
            <person name="Stajich J.E."/>
            <person name="Wei C."/>
            <person name="Willey D."/>
            <person name="Wilson R.K."/>
            <person name="Durbin R."/>
            <person name="Waterston R.H."/>
        </authorList>
    </citation>
    <scope>NUCLEOTIDE SEQUENCE [LARGE SCALE GENOMIC DNA]</scope>
    <source>
        <strain evidence="7 8">AF16</strain>
    </source>
</reference>
<dbReference type="InterPro" id="IPR051119">
    <property type="entry name" value="Nematode_SR-like"/>
</dbReference>
<evidence type="ECO:0000256" key="4">
    <source>
        <dbReference type="ARBA" id="ARBA00022989"/>
    </source>
</evidence>
<evidence type="ECO:0000256" key="1">
    <source>
        <dbReference type="ARBA" id="ARBA00004141"/>
    </source>
</evidence>
<feature type="transmembrane region" description="Helical" evidence="6">
    <location>
        <begin position="467"/>
        <end position="494"/>
    </location>
</feature>
<feature type="transmembrane region" description="Helical" evidence="6">
    <location>
        <begin position="547"/>
        <end position="570"/>
    </location>
</feature>
<feature type="transmembrane region" description="Helical" evidence="6">
    <location>
        <begin position="427"/>
        <end position="447"/>
    </location>
</feature>
<dbReference type="HOGENOM" id="CLU_461698_0_0_1"/>
<protein>
    <recommendedName>
        <fullName evidence="6">Serpentine receptor class gamma</fullName>
    </recommendedName>
</protein>
<dbReference type="Proteomes" id="UP000008549">
    <property type="component" value="Unassembled WGS sequence"/>
</dbReference>
<gene>
    <name evidence="9" type="primary">srg-30</name>
    <name evidence="7" type="synonym">Cbr-srg-30</name>
    <name evidence="9" type="ORF">CBG19003</name>
    <name evidence="7" type="ORF">CBG_19003</name>
</gene>